<name>A0A518EXD4_9BACT</name>
<gene>
    <name evidence="1" type="ORF">Poly30_43090</name>
</gene>
<dbReference type="AlphaFoldDB" id="A0A518EXD4"/>
<evidence type="ECO:0000313" key="2">
    <source>
        <dbReference type="Proteomes" id="UP000320390"/>
    </source>
</evidence>
<dbReference type="PANTHER" id="PTHR41260:SF1">
    <property type="entry name" value="PROTEIN ECSC"/>
    <property type="match status" value="1"/>
</dbReference>
<dbReference type="Pfam" id="PF12787">
    <property type="entry name" value="EcsC"/>
    <property type="match status" value="1"/>
</dbReference>
<dbReference type="PANTHER" id="PTHR41260">
    <property type="entry name" value="PROTEIN ECSC"/>
    <property type="match status" value="1"/>
</dbReference>
<proteinExistence type="predicted"/>
<accession>A0A518EXD4</accession>
<protein>
    <submittedName>
        <fullName evidence="1">EcsC protein family protein</fullName>
    </submittedName>
</protein>
<keyword evidence="2" id="KW-1185">Reference proteome</keyword>
<dbReference type="InterPro" id="IPR024787">
    <property type="entry name" value="EcsC"/>
</dbReference>
<dbReference type="Proteomes" id="UP000320390">
    <property type="component" value="Chromosome"/>
</dbReference>
<organism evidence="1 2">
    <name type="scientific">Saltatorellus ferox</name>
    <dbReference type="NCBI Taxonomy" id="2528018"/>
    <lineage>
        <taxon>Bacteria</taxon>
        <taxon>Pseudomonadati</taxon>
        <taxon>Planctomycetota</taxon>
        <taxon>Planctomycetia</taxon>
        <taxon>Planctomycetia incertae sedis</taxon>
        <taxon>Saltatorellus</taxon>
    </lineage>
</organism>
<dbReference type="RefSeq" id="WP_145201975.1">
    <property type="nucleotide sequence ID" value="NZ_CP036434.1"/>
</dbReference>
<evidence type="ECO:0000313" key="1">
    <source>
        <dbReference type="EMBL" id="QDV08754.1"/>
    </source>
</evidence>
<dbReference type="EMBL" id="CP036434">
    <property type="protein sequence ID" value="QDV08754.1"/>
    <property type="molecule type" value="Genomic_DNA"/>
</dbReference>
<reference evidence="1 2" key="1">
    <citation type="submission" date="2019-02" db="EMBL/GenBank/DDBJ databases">
        <title>Deep-cultivation of Planctomycetes and their phenomic and genomic characterization uncovers novel biology.</title>
        <authorList>
            <person name="Wiegand S."/>
            <person name="Jogler M."/>
            <person name="Boedeker C."/>
            <person name="Pinto D."/>
            <person name="Vollmers J."/>
            <person name="Rivas-Marin E."/>
            <person name="Kohn T."/>
            <person name="Peeters S.H."/>
            <person name="Heuer A."/>
            <person name="Rast P."/>
            <person name="Oberbeckmann S."/>
            <person name="Bunk B."/>
            <person name="Jeske O."/>
            <person name="Meyerdierks A."/>
            <person name="Storesund J.E."/>
            <person name="Kallscheuer N."/>
            <person name="Luecker S."/>
            <person name="Lage O.M."/>
            <person name="Pohl T."/>
            <person name="Merkel B.J."/>
            <person name="Hornburger P."/>
            <person name="Mueller R.-W."/>
            <person name="Bruemmer F."/>
            <person name="Labrenz M."/>
            <person name="Spormann A.M."/>
            <person name="Op den Camp H."/>
            <person name="Overmann J."/>
            <person name="Amann R."/>
            <person name="Jetten M.S.M."/>
            <person name="Mascher T."/>
            <person name="Medema M.H."/>
            <person name="Devos D.P."/>
            <person name="Kaster A.-K."/>
            <person name="Ovreas L."/>
            <person name="Rohde M."/>
            <person name="Galperin M.Y."/>
            <person name="Jogler C."/>
        </authorList>
    </citation>
    <scope>NUCLEOTIDE SEQUENCE [LARGE SCALE GENOMIC DNA]</scope>
    <source>
        <strain evidence="1 2">Poly30</strain>
    </source>
</reference>
<sequence>MAKPDENAGADVALPADAVQEIVRAKLLLESPHLAARLADLLGGPIEALIGAVGDKNAARVHKLTQKALDQALSAALKTLNVSAAVAPSPRLHMAAASAAGAAGGAFGWAALAIELPISTSIILRSIADIARGEGERLDDPEVRMQCLSVLALGGTSHADDAAETGYFATRAALASAVSQAASYLASEAALASRSAPALVRLVAMIAERFGVQVSAKIAATAVPVIGAVTGGAINSIFMDHFQCIARGHFMIRRLERLWGTVAVRAEMEKQSG</sequence>
<dbReference type="OrthoDB" id="1238772at2"/>